<name>A0ABW4MZH0_9CAUL</name>
<dbReference type="RefSeq" id="WP_377284488.1">
    <property type="nucleotide sequence ID" value="NZ_JBHRSI010000015.1"/>
</dbReference>
<reference evidence="2" key="1">
    <citation type="journal article" date="2019" name="Int. J. Syst. Evol. Microbiol.">
        <title>The Global Catalogue of Microorganisms (GCM) 10K type strain sequencing project: providing services to taxonomists for standard genome sequencing and annotation.</title>
        <authorList>
            <consortium name="The Broad Institute Genomics Platform"/>
            <consortium name="The Broad Institute Genome Sequencing Center for Infectious Disease"/>
            <person name="Wu L."/>
            <person name="Ma J."/>
        </authorList>
    </citation>
    <scope>NUCLEOTIDE SEQUENCE [LARGE SCALE GENOMIC DNA]</scope>
    <source>
        <strain evidence="2">DFY28</strain>
    </source>
</reference>
<keyword evidence="2" id="KW-1185">Reference proteome</keyword>
<organism evidence="1 2">
    <name type="scientific">Phenylobacterium terrae</name>
    <dbReference type="NCBI Taxonomy" id="2665495"/>
    <lineage>
        <taxon>Bacteria</taxon>
        <taxon>Pseudomonadati</taxon>
        <taxon>Pseudomonadota</taxon>
        <taxon>Alphaproteobacteria</taxon>
        <taxon>Caulobacterales</taxon>
        <taxon>Caulobacteraceae</taxon>
        <taxon>Phenylobacterium</taxon>
    </lineage>
</organism>
<evidence type="ECO:0000313" key="2">
    <source>
        <dbReference type="Proteomes" id="UP001597237"/>
    </source>
</evidence>
<dbReference type="Proteomes" id="UP001597237">
    <property type="component" value="Unassembled WGS sequence"/>
</dbReference>
<dbReference type="EMBL" id="JBHUEY010000001">
    <property type="protein sequence ID" value="MFD1783347.1"/>
    <property type="molecule type" value="Genomic_DNA"/>
</dbReference>
<evidence type="ECO:0000313" key="1">
    <source>
        <dbReference type="EMBL" id="MFD1783347.1"/>
    </source>
</evidence>
<gene>
    <name evidence="1" type="ORF">ACFSC0_08080</name>
</gene>
<proteinExistence type="predicted"/>
<sequence length="69" mass="7738">MDGREERIAREAEALWREVFGRPPDGDADGSAMLDIIMRSIEPKTYERLNRPHLRDAGLVFPRSAANGG</sequence>
<comment type="caution">
    <text evidence="1">The sequence shown here is derived from an EMBL/GenBank/DDBJ whole genome shotgun (WGS) entry which is preliminary data.</text>
</comment>
<protein>
    <submittedName>
        <fullName evidence="1">Uncharacterized protein</fullName>
    </submittedName>
</protein>
<accession>A0ABW4MZH0</accession>